<keyword evidence="1" id="KW-0378">Hydrolase</keyword>
<sequence>MTRTLPRRDGARPLRPLLIAPLAALLLAALTALTACSGVISSPSSKRSAPSTSASSSSGGDISTDDGDSSISPARVTIASVGVDSPLMQLGLNSDSTVEVPPADKGMTAGWYAGSAVPGQPGPSVIIGHNDTRYGRAVFHDLRTVKPGADVAIRLSDGRTVHYTVTSLQRVSKSAFPTEQVYGPASGHVLRLITCDGVLDANGHPVDNLIVYGVQR</sequence>
<evidence type="ECO:0000313" key="4">
    <source>
        <dbReference type="Proteomes" id="UP001057702"/>
    </source>
</evidence>
<protein>
    <submittedName>
        <fullName evidence="3">Sortase</fullName>
    </submittedName>
</protein>
<reference evidence="3" key="1">
    <citation type="submission" date="2022-06" db="EMBL/GenBank/DDBJ databases">
        <title>Draft genome sequence of Streptomyces sp. RB6PN25 isolated from peat swamp forest in Thailand.</title>
        <authorList>
            <person name="Duangmal K."/>
            <person name="Klaysubun C."/>
        </authorList>
    </citation>
    <scope>NUCLEOTIDE SEQUENCE</scope>
    <source>
        <strain evidence="3">RB6PN25</strain>
    </source>
</reference>
<proteinExistence type="predicted"/>
<comment type="caution">
    <text evidence="3">The sequence shown here is derived from an EMBL/GenBank/DDBJ whole genome shotgun (WGS) entry which is preliminary data.</text>
</comment>
<name>A0ABT1Q251_9ACTN</name>
<keyword evidence="4" id="KW-1185">Reference proteome</keyword>
<dbReference type="EMBL" id="JANFNG010000016">
    <property type="protein sequence ID" value="MCQ4082835.1"/>
    <property type="molecule type" value="Genomic_DNA"/>
</dbReference>
<dbReference type="Proteomes" id="UP001057702">
    <property type="component" value="Unassembled WGS sequence"/>
</dbReference>
<evidence type="ECO:0000256" key="2">
    <source>
        <dbReference type="SAM" id="MobiDB-lite"/>
    </source>
</evidence>
<dbReference type="Pfam" id="PF04203">
    <property type="entry name" value="Sortase"/>
    <property type="match status" value="1"/>
</dbReference>
<dbReference type="InterPro" id="IPR023365">
    <property type="entry name" value="Sortase_dom-sf"/>
</dbReference>
<accession>A0ABT1Q251</accession>
<organism evidence="3 4">
    <name type="scientific">Streptomyces humicola</name>
    <dbReference type="NCBI Taxonomy" id="2953240"/>
    <lineage>
        <taxon>Bacteria</taxon>
        <taxon>Bacillati</taxon>
        <taxon>Actinomycetota</taxon>
        <taxon>Actinomycetes</taxon>
        <taxon>Kitasatosporales</taxon>
        <taxon>Streptomycetaceae</taxon>
        <taxon>Streptomyces</taxon>
    </lineage>
</organism>
<dbReference type="Gene3D" id="2.40.260.10">
    <property type="entry name" value="Sortase"/>
    <property type="match status" value="1"/>
</dbReference>
<feature type="region of interest" description="Disordered" evidence="2">
    <location>
        <begin position="40"/>
        <end position="71"/>
    </location>
</feature>
<feature type="compositionally biased region" description="Low complexity" evidence="2">
    <location>
        <begin position="40"/>
        <end position="62"/>
    </location>
</feature>
<dbReference type="InterPro" id="IPR042001">
    <property type="entry name" value="Sortase_F"/>
</dbReference>
<dbReference type="CDD" id="cd05829">
    <property type="entry name" value="Sortase_F"/>
    <property type="match status" value="1"/>
</dbReference>
<evidence type="ECO:0000256" key="1">
    <source>
        <dbReference type="ARBA" id="ARBA00022801"/>
    </source>
</evidence>
<dbReference type="RefSeq" id="WP_255921745.1">
    <property type="nucleotide sequence ID" value="NZ_JANFNG010000016.1"/>
</dbReference>
<dbReference type="SUPFAM" id="SSF63817">
    <property type="entry name" value="Sortase"/>
    <property type="match status" value="1"/>
</dbReference>
<dbReference type="InterPro" id="IPR005754">
    <property type="entry name" value="Sortase"/>
</dbReference>
<gene>
    <name evidence="3" type="ORF">NGB36_20060</name>
</gene>
<evidence type="ECO:0000313" key="3">
    <source>
        <dbReference type="EMBL" id="MCQ4082835.1"/>
    </source>
</evidence>